<name>A0A370TS96_9HELO</name>
<dbReference type="Proteomes" id="UP000254866">
    <property type="component" value="Unassembled WGS sequence"/>
</dbReference>
<protein>
    <submittedName>
        <fullName evidence="2">Uncharacterized protein</fullName>
    </submittedName>
</protein>
<dbReference type="RefSeq" id="XP_031871039.1">
    <property type="nucleotide sequence ID" value="XM_032011346.1"/>
</dbReference>
<proteinExistence type="predicted"/>
<evidence type="ECO:0000256" key="1">
    <source>
        <dbReference type="SAM" id="Phobius"/>
    </source>
</evidence>
<accession>A0A370TS96</accession>
<reference evidence="2 3" key="1">
    <citation type="journal article" date="2018" name="IMA Fungus">
        <title>IMA Genome-F 9: Draft genome sequence of Annulohypoxylon stygium, Aspergillus mulundensis, Berkeleyomyces basicola (syn. Thielaviopsis basicola), Ceratocystis smalleyi, two Cercospora beticola strains, Coleophoma cylindrospora, Fusarium fracticaudum, Phialophora cf. hyalina, and Morchella septimelata.</title>
        <authorList>
            <person name="Wingfield B.D."/>
            <person name="Bills G.F."/>
            <person name="Dong Y."/>
            <person name="Huang W."/>
            <person name="Nel W.J."/>
            <person name="Swalarsk-Parry B.S."/>
            <person name="Vaghefi N."/>
            <person name="Wilken P.M."/>
            <person name="An Z."/>
            <person name="de Beer Z.W."/>
            <person name="De Vos L."/>
            <person name="Chen L."/>
            <person name="Duong T.A."/>
            <person name="Gao Y."/>
            <person name="Hammerbacher A."/>
            <person name="Kikkert J.R."/>
            <person name="Li Y."/>
            <person name="Li H."/>
            <person name="Li K."/>
            <person name="Li Q."/>
            <person name="Liu X."/>
            <person name="Ma X."/>
            <person name="Naidoo K."/>
            <person name="Pethybridge S.J."/>
            <person name="Sun J."/>
            <person name="Steenkamp E.T."/>
            <person name="van der Nest M.A."/>
            <person name="van Wyk S."/>
            <person name="Wingfield M.J."/>
            <person name="Xiong C."/>
            <person name="Yue Q."/>
            <person name="Zhang X."/>
        </authorList>
    </citation>
    <scope>NUCLEOTIDE SEQUENCE [LARGE SCALE GENOMIC DNA]</scope>
    <source>
        <strain evidence="2 3">BP 5553</strain>
    </source>
</reference>
<feature type="transmembrane region" description="Helical" evidence="1">
    <location>
        <begin position="120"/>
        <end position="141"/>
    </location>
</feature>
<dbReference type="AlphaFoldDB" id="A0A370TS96"/>
<dbReference type="GeneID" id="43595572"/>
<dbReference type="EMBL" id="NPIC01000002">
    <property type="protein sequence ID" value="RDL38383.1"/>
    <property type="molecule type" value="Genomic_DNA"/>
</dbReference>
<comment type="caution">
    <text evidence="2">The sequence shown here is derived from an EMBL/GenBank/DDBJ whole genome shotgun (WGS) entry which is preliminary data.</text>
</comment>
<keyword evidence="3" id="KW-1185">Reference proteome</keyword>
<evidence type="ECO:0000313" key="3">
    <source>
        <dbReference type="Proteomes" id="UP000254866"/>
    </source>
</evidence>
<keyword evidence="1" id="KW-1133">Transmembrane helix</keyword>
<keyword evidence="1" id="KW-0812">Transmembrane</keyword>
<keyword evidence="1" id="KW-0472">Membrane</keyword>
<gene>
    <name evidence="2" type="ORF">BP5553_02723</name>
</gene>
<organism evidence="2 3">
    <name type="scientific">Venustampulla echinocandica</name>
    <dbReference type="NCBI Taxonomy" id="2656787"/>
    <lineage>
        <taxon>Eukaryota</taxon>
        <taxon>Fungi</taxon>
        <taxon>Dikarya</taxon>
        <taxon>Ascomycota</taxon>
        <taxon>Pezizomycotina</taxon>
        <taxon>Leotiomycetes</taxon>
        <taxon>Helotiales</taxon>
        <taxon>Pleuroascaceae</taxon>
        <taxon>Venustampulla</taxon>
    </lineage>
</organism>
<evidence type="ECO:0000313" key="2">
    <source>
        <dbReference type="EMBL" id="RDL38383.1"/>
    </source>
</evidence>
<sequence>MPFGSSKIQSKLLASEFDDEPPLTPLYTHFALDTTLLDLPSSFHSEPASPSSLASATTTNSFTRYLPSRAAAWWEGEKTSQTQGSVVYSCIDGIDERIGEALGHNDVIEKTNRRAMVEMIGLFAVAAALVGAVVICVGIGMGMDNGMVGSGIKGKA</sequence>